<evidence type="ECO:0000256" key="3">
    <source>
        <dbReference type="ARBA" id="ARBA00022525"/>
    </source>
</evidence>
<evidence type="ECO:0000256" key="1">
    <source>
        <dbReference type="ARBA" id="ARBA00001913"/>
    </source>
</evidence>
<dbReference type="InterPro" id="IPR011050">
    <property type="entry name" value="Pectin_lyase_fold/virulence"/>
</dbReference>
<comment type="similarity">
    <text evidence="8">Belongs to the polysaccharide lyase 9 family.</text>
</comment>
<evidence type="ECO:0000256" key="8">
    <source>
        <dbReference type="ARBA" id="ARBA00038263"/>
    </source>
</evidence>
<dbReference type="Pfam" id="PF25849">
    <property type="entry name" value="PelX_N"/>
    <property type="match status" value="1"/>
</dbReference>
<keyword evidence="6" id="KW-0106">Calcium</keyword>
<feature type="region of interest" description="Disordered" evidence="9">
    <location>
        <begin position="765"/>
        <end position="800"/>
    </location>
</feature>
<evidence type="ECO:0000256" key="4">
    <source>
        <dbReference type="ARBA" id="ARBA00022723"/>
    </source>
</evidence>
<accession>A0ABU9VDG7</accession>
<sequence>MKDVPKIVLSFLVFVLMFSHVNVREGNAAVVDPEELVWENITFGQSTDLNFAANTLPEKVGVNYADPENPGTIDGDIFMESRGGKLAPGHDGLTFYYTTLDARDTNFILEADLTFHQLGPETGATPSGQEGGGIMVRDVNGSPRQDPMVDGYEEVPAASNLAAVGLMRGGISALARKGVVEPWGNPGSTWTNNVIQGVPNLPMDTPVRLKLERTDTDFIVTATFTHLDGSPTFEQKIAGADLVQQMDENNMQLGFYASRNVALTVSDAELTLSEANTVPSDEVPAKEPDLAFHVVSPQESGSDTYELKSMANYDGIVTIRKDGEEVVTDAAVSSNKPHLFETKLENEMTNFKLDYTPTDAPTEQPITQEINVTKRVFKGGQGLFVSPDGSKDASGKKNDPLDLETAIKYVKPGESIFMREGTYKKAVNIAKPYSGKEGKLKSLVPYKGETVVFDGENRAGNLISLNADYWHIAGFELTKSTGNGMRVNGSHNLIELMTFSFNQSTGFQISGSGTDPEKWPQHNYILNSVAHDNRDASDINADGFAAKLGVGEGNVFQGNIAHNNIDDGWDLYNRTNEGANKPITMDGNISYSNGKLSNGYNEEGTSGSGFKVGGEGLPVAHIVKNNLAFDNNMDGFTDNFNPGTIMMKNNTSIDNKRYNYIFRINPYFEPEEQGIFTNNLSIFTDPENALADFVSGNVDKTNFFFDGEKTVNSEGVVIDESHFKSLTVPDRYDRDKNGNLIWGDFTRLSDTSSLIKAGEGGSYVGALPPTKIAKNPTPPNRPVTPPGPPVTPPGLKDKGK</sequence>
<dbReference type="SUPFAM" id="SSF51126">
    <property type="entry name" value="Pectin lyase-like"/>
    <property type="match status" value="1"/>
</dbReference>
<evidence type="ECO:0000259" key="10">
    <source>
        <dbReference type="Pfam" id="PF22842"/>
    </source>
</evidence>
<dbReference type="Pfam" id="PF25850">
    <property type="entry name" value="PelX_Ig"/>
    <property type="match status" value="1"/>
</dbReference>
<feature type="domain" description="Pectate disaccharide-lyase-like N-terminal" evidence="11">
    <location>
        <begin position="40"/>
        <end position="275"/>
    </location>
</feature>
<keyword evidence="3" id="KW-0964">Secreted</keyword>
<keyword evidence="5" id="KW-0732">Signal</keyword>
<dbReference type="InterPro" id="IPR052052">
    <property type="entry name" value="Polysaccharide_Lyase_9"/>
</dbReference>
<reference evidence="13 14" key="1">
    <citation type="submission" date="2024-03" db="EMBL/GenBank/DDBJ databases">
        <title>Bacilli Hybrid Assemblies.</title>
        <authorList>
            <person name="Kovac J."/>
        </authorList>
    </citation>
    <scope>NUCLEOTIDE SEQUENCE [LARGE SCALE GENOMIC DNA]</scope>
    <source>
        <strain evidence="13 14">FSL R7-0666</strain>
    </source>
</reference>
<evidence type="ECO:0000259" key="11">
    <source>
        <dbReference type="Pfam" id="PF25849"/>
    </source>
</evidence>
<gene>
    <name evidence="13" type="ORF">MKY91_02075</name>
</gene>
<proteinExistence type="inferred from homology"/>
<dbReference type="InterPro" id="IPR058953">
    <property type="entry name" value="PelX-like_N"/>
</dbReference>
<keyword evidence="7" id="KW-0456">Lyase</keyword>
<keyword evidence="14" id="KW-1185">Reference proteome</keyword>
<dbReference type="Pfam" id="PF22842">
    <property type="entry name" value="Pel9A-like_beta_helix"/>
    <property type="match status" value="1"/>
</dbReference>
<evidence type="ECO:0000313" key="13">
    <source>
        <dbReference type="EMBL" id="MEN0641947.1"/>
    </source>
</evidence>
<feature type="compositionally biased region" description="Pro residues" evidence="9">
    <location>
        <begin position="776"/>
        <end position="792"/>
    </location>
</feature>
<dbReference type="InterPro" id="IPR058863">
    <property type="entry name" value="PelX-like_Ig"/>
</dbReference>
<dbReference type="Proteomes" id="UP001418796">
    <property type="component" value="Unassembled WGS sequence"/>
</dbReference>
<organism evidence="13 14">
    <name type="scientific">Alkalicoccobacillus gibsonii</name>
    <dbReference type="NCBI Taxonomy" id="79881"/>
    <lineage>
        <taxon>Bacteria</taxon>
        <taxon>Bacillati</taxon>
        <taxon>Bacillota</taxon>
        <taxon>Bacilli</taxon>
        <taxon>Bacillales</taxon>
        <taxon>Bacillaceae</taxon>
        <taxon>Alkalicoccobacillus</taxon>
    </lineage>
</organism>
<evidence type="ECO:0000256" key="6">
    <source>
        <dbReference type="ARBA" id="ARBA00022837"/>
    </source>
</evidence>
<evidence type="ECO:0000256" key="7">
    <source>
        <dbReference type="ARBA" id="ARBA00023239"/>
    </source>
</evidence>
<feature type="domain" description="Pectate disaccharide-lyase-like central Ig-like" evidence="12">
    <location>
        <begin position="294"/>
        <end position="375"/>
    </location>
</feature>
<evidence type="ECO:0000259" key="12">
    <source>
        <dbReference type="Pfam" id="PF25850"/>
    </source>
</evidence>
<dbReference type="PANTHER" id="PTHR40088">
    <property type="entry name" value="PECTATE LYASE (EUROFUNG)"/>
    <property type="match status" value="1"/>
</dbReference>
<keyword evidence="4" id="KW-0479">Metal-binding</keyword>
<evidence type="ECO:0000256" key="5">
    <source>
        <dbReference type="ARBA" id="ARBA00022729"/>
    </source>
</evidence>
<comment type="cofactor">
    <cofactor evidence="1">
        <name>Ca(2+)</name>
        <dbReference type="ChEBI" id="CHEBI:29108"/>
    </cofactor>
</comment>
<feature type="domain" description="Pel9A-like right handed beta-helix region" evidence="10">
    <location>
        <begin position="524"/>
        <end position="670"/>
    </location>
</feature>
<dbReference type="InterPro" id="IPR053868">
    <property type="entry name" value="Pel9A-like_beta_helix"/>
</dbReference>
<dbReference type="EMBL" id="JBCITK010000001">
    <property type="protein sequence ID" value="MEN0641947.1"/>
    <property type="molecule type" value="Genomic_DNA"/>
</dbReference>
<comment type="subcellular location">
    <subcellularLocation>
        <location evidence="2">Secreted</location>
    </subcellularLocation>
</comment>
<dbReference type="RefSeq" id="WP_343129115.1">
    <property type="nucleotide sequence ID" value="NZ_JBCITK010000001.1"/>
</dbReference>
<evidence type="ECO:0000256" key="2">
    <source>
        <dbReference type="ARBA" id="ARBA00004613"/>
    </source>
</evidence>
<evidence type="ECO:0000256" key="9">
    <source>
        <dbReference type="SAM" id="MobiDB-lite"/>
    </source>
</evidence>
<name>A0ABU9VDG7_9BACI</name>
<dbReference type="PANTHER" id="PTHR40088:SF1">
    <property type="entry name" value="PECTATE LYASE PEL9"/>
    <property type="match status" value="1"/>
</dbReference>
<evidence type="ECO:0000313" key="14">
    <source>
        <dbReference type="Proteomes" id="UP001418796"/>
    </source>
</evidence>
<dbReference type="Gene3D" id="2.160.20.10">
    <property type="entry name" value="Single-stranded right-handed beta-helix, Pectin lyase-like"/>
    <property type="match status" value="1"/>
</dbReference>
<dbReference type="InterPro" id="IPR012334">
    <property type="entry name" value="Pectin_lyas_fold"/>
</dbReference>
<comment type="caution">
    <text evidence="13">The sequence shown here is derived from an EMBL/GenBank/DDBJ whole genome shotgun (WGS) entry which is preliminary data.</text>
</comment>
<protein>
    <submittedName>
        <fullName evidence="13">Right-handed parallel beta-helix repeat-containing protein</fullName>
    </submittedName>
</protein>